<evidence type="ECO:0000256" key="1">
    <source>
        <dbReference type="SAM" id="SignalP"/>
    </source>
</evidence>
<dbReference type="EMBL" id="VHQI01000011">
    <property type="protein sequence ID" value="TPW40893.1"/>
    <property type="molecule type" value="Genomic_DNA"/>
</dbReference>
<feature type="chain" id="PRO_5021259647" evidence="1">
    <location>
        <begin position="23"/>
        <end position="226"/>
    </location>
</feature>
<feature type="signal peptide" evidence="1">
    <location>
        <begin position="1"/>
        <end position="22"/>
    </location>
</feature>
<gene>
    <name evidence="3" type="ORF">FKM52_17080</name>
</gene>
<reference evidence="3 4" key="1">
    <citation type="submission" date="2019-06" db="EMBL/GenBank/DDBJ databases">
        <authorList>
            <person name="Yang Y."/>
        </authorList>
    </citation>
    <scope>NUCLEOTIDE SEQUENCE [LARGE SCALE GENOMIC DNA]</scope>
    <source>
        <strain evidence="3 4">BIT-26</strain>
    </source>
</reference>
<dbReference type="InterPro" id="IPR008258">
    <property type="entry name" value="Transglycosylase_SLT_dom_1"/>
</dbReference>
<dbReference type="AlphaFoldDB" id="A0A506V769"/>
<proteinExistence type="predicted"/>
<dbReference type="OrthoDB" id="5945995at2"/>
<keyword evidence="4" id="KW-1185">Reference proteome</keyword>
<evidence type="ECO:0000313" key="4">
    <source>
        <dbReference type="Proteomes" id="UP000319523"/>
    </source>
</evidence>
<name>A0A506V769_9GAMM</name>
<evidence type="ECO:0000313" key="3">
    <source>
        <dbReference type="EMBL" id="TPW40893.1"/>
    </source>
</evidence>
<protein>
    <submittedName>
        <fullName evidence="3">Lytic transglycosylase domain-containing protein</fullName>
    </submittedName>
</protein>
<dbReference type="SUPFAM" id="SSF53955">
    <property type="entry name" value="Lysozyme-like"/>
    <property type="match status" value="1"/>
</dbReference>
<dbReference type="Pfam" id="PF01464">
    <property type="entry name" value="SLT"/>
    <property type="match status" value="1"/>
</dbReference>
<organism evidence="3 4">
    <name type="scientific">Mixta tenebrionis</name>
    <dbReference type="NCBI Taxonomy" id="2562439"/>
    <lineage>
        <taxon>Bacteria</taxon>
        <taxon>Pseudomonadati</taxon>
        <taxon>Pseudomonadota</taxon>
        <taxon>Gammaproteobacteria</taxon>
        <taxon>Enterobacterales</taxon>
        <taxon>Erwiniaceae</taxon>
        <taxon>Mixta</taxon>
    </lineage>
</organism>
<accession>A0A506V769</accession>
<dbReference type="InterPro" id="IPR023346">
    <property type="entry name" value="Lysozyme-like_dom_sf"/>
</dbReference>
<dbReference type="Proteomes" id="UP000319523">
    <property type="component" value="Unassembled WGS sequence"/>
</dbReference>
<keyword evidence="1" id="KW-0732">Signal</keyword>
<evidence type="ECO:0000259" key="2">
    <source>
        <dbReference type="Pfam" id="PF01464"/>
    </source>
</evidence>
<comment type="caution">
    <text evidence="3">The sequence shown here is derived from an EMBL/GenBank/DDBJ whole genome shotgun (WGS) entry which is preliminary data.</text>
</comment>
<feature type="domain" description="Transglycosylase SLT" evidence="2">
    <location>
        <begin position="36"/>
        <end position="168"/>
    </location>
</feature>
<sequence length="226" mass="24613">MAYRRVLIALMLVLSGNGSASAAGEAVPEGYIRVAVAHGIPPEALYAVSLTETAMAPRSIAAVVRQQTNLPVVSRPWPWTINVAGKGYRYASRLEAWRALQVFIKRYPLKRIDVGLAQVNLGWNGHLFASTWEAFDPYTNLNAAATILRECQERKPGSWLDAAGCYHHPAGGQAAARYKTIVKRHLVRLSGTTRQPPLLPPSLLPQTVAAIAPEPGFIWTEPGSEP</sequence>